<dbReference type="GO" id="GO:0047474">
    <property type="term" value="F:long-chain fatty acid--protein ligase activity"/>
    <property type="evidence" value="ECO:0007669"/>
    <property type="project" value="InterPro"/>
</dbReference>
<sequence>MHRRARAFIEASLLPGGAALPETFDALTIALARHQAARCAPVARLFTARGADVAAIERADEIPAVPCDVFRFARVAAHPPAADERVFRTSGTSLGAASRGEHPFRTTATYELAALAWGERLLWPDGARLRALVLAPPLDEAPDSSLGFMIDRFAARLSGPATWHVRGGELDAGGFARACGEARAAGEPAIVLGTSFAFVHLLEAPLPGGATLLPAGSRVMQTGGYKGRSREVPADELRASIARALGVPPSHVVGEYGMTELSSQLYEGTLAAALGGPAVAARAAPGLYHAPPWTRVTAADPETLAPLPAGEIGLARIVDLANVDSAVALQTADRVRVTEDGVELLGRAAGAPPRGCSIALDQMLGGGP</sequence>
<comment type="caution">
    <text evidence="2">The sequence shown here is derived from an EMBL/GenBank/DDBJ whole genome shotgun (WGS) entry which is preliminary data.</text>
</comment>
<dbReference type="GO" id="GO:0008218">
    <property type="term" value="P:bioluminescence"/>
    <property type="evidence" value="ECO:0007669"/>
    <property type="project" value="InterPro"/>
</dbReference>
<dbReference type="InterPro" id="IPR042099">
    <property type="entry name" value="ANL_N_sf"/>
</dbReference>
<evidence type="ECO:0000259" key="1">
    <source>
        <dbReference type="Pfam" id="PF04443"/>
    </source>
</evidence>
<evidence type="ECO:0000313" key="3">
    <source>
        <dbReference type="Proteomes" id="UP000075260"/>
    </source>
</evidence>
<dbReference type="AlphaFoldDB" id="A0A150Q2N1"/>
<dbReference type="InterPro" id="IPR007534">
    <property type="entry name" value="LuxE"/>
</dbReference>
<evidence type="ECO:0000313" key="2">
    <source>
        <dbReference type="EMBL" id="KYF61996.1"/>
    </source>
</evidence>
<dbReference type="EMBL" id="JEMA01001134">
    <property type="protein sequence ID" value="KYF61996.1"/>
    <property type="molecule type" value="Genomic_DNA"/>
</dbReference>
<accession>A0A150Q2N1</accession>
<dbReference type="Proteomes" id="UP000075260">
    <property type="component" value="Unassembled WGS sequence"/>
</dbReference>
<proteinExistence type="predicted"/>
<dbReference type="Gene3D" id="3.40.50.12780">
    <property type="entry name" value="N-terminal domain of ligase-like"/>
    <property type="match status" value="1"/>
</dbReference>
<organism evidence="2 3">
    <name type="scientific">Sorangium cellulosum</name>
    <name type="common">Polyangium cellulosum</name>
    <dbReference type="NCBI Taxonomy" id="56"/>
    <lineage>
        <taxon>Bacteria</taxon>
        <taxon>Pseudomonadati</taxon>
        <taxon>Myxococcota</taxon>
        <taxon>Polyangia</taxon>
        <taxon>Polyangiales</taxon>
        <taxon>Polyangiaceae</taxon>
        <taxon>Sorangium</taxon>
    </lineage>
</organism>
<dbReference type="Pfam" id="PF04443">
    <property type="entry name" value="LuxE"/>
    <property type="match status" value="1"/>
</dbReference>
<reference evidence="2 3" key="1">
    <citation type="submission" date="2014-02" db="EMBL/GenBank/DDBJ databases">
        <title>The small core and large imbalanced accessory genome model reveals a collaborative survival strategy of Sorangium cellulosum strains in nature.</title>
        <authorList>
            <person name="Han K."/>
            <person name="Peng R."/>
            <person name="Blom J."/>
            <person name="Li Y.-Z."/>
        </authorList>
    </citation>
    <scope>NUCLEOTIDE SEQUENCE [LARGE SCALE GENOMIC DNA]</scope>
    <source>
        <strain evidence="2 3">So0008-312</strain>
    </source>
</reference>
<feature type="domain" description="Acyl-protein synthetase LuxE" evidence="1">
    <location>
        <begin position="57"/>
        <end position="364"/>
    </location>
</feature>
<protein>
    <submittedName>
        <fullName evidence="2">Acyl-protein synthetase</fullName>
    </submittedName>
</protein>
<name>A0A150Q2N1_SORCE</name>
<gene>
    <name evidence="2" type="ORF">BE15_24390</name>
</gene>